<keyword evidence="7" id="KW-1185">Reference proteome</keyword>
<dbReference type="AlphaFoldDB" id="A0AAD3RIQ6"/>
<feature type="chain" id="PRO_5042224659" evidence="4">
    <location>
        <begin position="31"/>
        <end position="117"/>
    </location>
</feature>
<dbReference type="InterPro" id="IPR000472">
    <property type="entry name" value="Activin_recp"/>
</dbReference>
<dbReference type="Gene3D" id="2.10.60.10">
    <property type="entry name" value="CD59"/>
    <property type="match status" value="1"/>
</dbReference>
<proteinExistence type="predicted"/>
<dbReference type="SUPFAM" id="SSF57302">
    <property type="entry name" value="Snake toxin-like"/>
    <property type="match status" value="1"/>
</dbReference>
<keyword evidence="2 4" id="KW-0732">Signal</keyword>
<feature type="non-terminal residue" evidence="6">
    <location>
        <position position="117"/>
    </location>
</feature>
<dbReference type="GO" id="GO:0004675">
    <property type="term" value="F:transmembrane receptor protein serine/threonine kinase activity"/>
    <property type="evidence" value="ECO:0007669"/>
    <property type="project" value="InterPro"/>
</dbReference>
<evidence type="ECO:0000256" key="2">
    <source>
        <dbReference type="ARBA" id="ARBA00022729"/>
    </source>
</evidence>
<evidence type="ECO:0000256" key="4">
    <source>
        <dbReference type="SAM" id="SignalP"/>
    </source>
</evidence>
<comment type="caution">
    <text evidence="6">The sequence shown here is derived from an EMBL/GenBank/DDBJ whole genome shotgun (WGS) entry which is preliminary data.</text>
</comment>
<comment type="subcellular location">
    <subcellularLocation>
        <location evidence="1">Membrane</location>
    </subcellularLocation>
</comment>
<name>A0AAD3RIQ6_LATJO</name>
<feature type="signal peptide" evidence="4">
    <location>
        <begin position="1"/>
        <end position="30"/>
    </location>
</feature>
<dbReference type="Proteomes" id="UP001279410">
    <property type="component" value="Unassembled WGS sequence"/>
</dbReference>
<evidence type="ECO:0000313" key="7">
    <source>
        <dbReference type="Proteomes" id="UP001279410"/>
    </source>
</evidence>
<keyword evidence="6" id="KW-0675">Receptor</keyword>
<dbReference type="GO" id="GO:0016020">
    <property type="term" value="C:membrane"/>
    <property type="evidence" value="ECO:0007669"/>
    <property type="project" value="UniProtKB-SubCell"/>
</dbReference>
<evidence type="ECO:0000313" key="6">
    <source>
        <dbReference type="EMBL" id="GLD70638.1"/>
    </source>
</evidence>
<dbReference type="InterPro" id="IPR045860">
    <property type="entry name" value="Snake_toxin-like_sf"/>
</dbReference>
<sequence>MVAVWSTQEWAWQAVLLVTGLASLSRGSDANMLDTMLLKNGRKGGSERKAEESNSAATVSAQNMLWCHCYHHCPEDSVNNSCMTDGYCFTMVEEEEGGVAVLTAGCLGLVGSEFQCR</sequence>
<evidence type="ECO:0000259" key="5">
    <source>
        <dbReference type="Pfam" id="PF01064"/>
    </source>
</evidence>
<reference evidence="6" key="1">
    <citation type="submission" date="2022-08" db="EMBL/GenBank/DDBJ databases">
        <title>Genome sequencing of akame (Lates japonicus).</title>
        <authorList>
            <person name="Hashiguchi Y."/>
            <person name="Takahashi H."/>
        </authorList>
    </citation>
    <scope>NUCLEOTIDE SEQUENCE</scope>
    <source>
        <strain evidence="6">Kochi</strain>
    </source>
</reference>
<gene>
    <name evidence="6" type="ORF">AKAME5_002195600</name>
</gene>
<accession>A0AAD3RIQ6</accession>
<keyword evidence="3" id="KW-0472">Membrane</keyword>
<evidence type="ECO:0000256" key="1">
    <source>
        <dbReference type="ARBA" id="ARBA00004370"/>
    </source>
</evidence>
<dbReference type="EMBL" id="BRZM01000402">
    <property type="protein sequence ID" value="GLD70638.1"/>
    <property type="molecule type" value="Genomic_DNA"/>
</dbReference>
<organism evidence="6 7">
    <name type="scientific">Lates japonicus</name>
    <name type="common">Japanese lates</name>
    <dbReference type="NCBI Taxonomy" id="270547"/>
    <lineage>
        <taxon>Eukaryota</taxon>
        <taxon>Metazoa</taxon>
        <taxon>Chordata</taxon>
        <taxon>Craniata</taxon>
        <taxon>Vertebrata</taxon>
        <taxon>Euteleostomi</taxon>
        <taxon>Actinopterygii</taxon>
        <taxon>Neopterygii</taxon>
        <taxon>Teleostei</taxon>
        <taxon>Neoteleostei</taxon>
        <taxon>Acanthomorphata</taxon>
        <taxon>Carangaria</taxon>
        <taxon>Carangaria incertae sedis</taxon>
        <taxon>Centropomidae</taxon>
        <taxon>Lates</taxon>
    </lineage>
</organism>
<dbReference type="Pfam" id="PF01064">
    <property type="entry name" value="Activin_recp"/>
    <property type="match status" value="1"/>
</dbReference>
<protein>
    <submittedName>
        <fullName evidence="6">Bone morphogenetic protein receptor type-1B-like protein</fullName>
    </submittedName>
</protein>
<feature type="domain" description="Activin types I and II receptor" evidence="5">
    <location>
        <begin position="66"/>
        <end position="117"/>
    </location>
</feature>
<evidence type="ECO:0000256" key="3">
    <source>
        <dbReference type="ARBA" id="ARBA00023136"/>
    </source>
</evidence>